<reference evidence="1" key="2">
    <citation type="journal article" date="2015" name="Fish Shellfish Immunol.">
        <title>Early steps in the European eel (Anguilla anguilla)-Vibrio vulnificus interaction in the gills: Role of the RtxA13 toxin.</title>
        <authorList>
            <person name="Callol A."/>
            <person name="Pajuelo D."/>
            <person name="Ebbesson L."/>
            <person name="Teles M."/>
            <person name="MacKenzie S."/>
            <person name="Amaro C."/>
        </authorList>
    </citation>
    <scope>NUCLEOTIDE SEQUENCE</scope>
</reference>
<dbReference type="EMBL" id="GBXM01015567">
    <property type="protein sequence ID" value="JAH93010.1"/>
    <property type="molecule type" value="Transcribed_RNA"/>
</dbReference>
<name>A0A0E9WTX8_ANGAN</name>
<reference evidence="1" key="1">
    <citation type="submission" date="2014-11" db="EMBL/GenBank/DDBJ databases">
        <authorList>
            <person name="Amaro Gonzalez C."/>
        </authorList>
    </citation>
    <scope>NUCLEOTIDE SEQUENCE</scope>
</reference>
<accession>A0A0E9WTX8</accession>
<proteinExistence type="predicted"/>
<sequence>MLHRGSVGGSKCISLSPVVTFFVTYVSHQNENCLVMSRPTFPLSIANLLPSPCTLFNSCLKTIIIMKYTNVYL</sequence>
<organism evidence="1">
    <name type="scientific">Anguilla anguilla</name>
    <name type="common">European freshwater eel</name>
    <name type="synonym">Muraena anguilla</name>
    <dbReference type="NCBI Taxonomy" id="7936"/>
    <lineage>
        <taxon>Eukaryota</taxon>
        <taxon>Metazoa</taxon>
        <taxon>Chordata</taxon>
        <taxon>Craniata</taxon>
        <taxon>Vertebrata</taxon>
        <taxon>Euteleostomi</taxon>
        <taxon>Actinopterygii</taxon>
        <taxon>Neopterygii</taxon>
        <taxon>Teleostei</taxon>
        <taxon>Anguilliformes</taxon>
        <taxon>Anguillidae</taxon>
        <taxon>Anguilla</taxon>
    </lineage>
</organism>
<protein>
    <submittedName>
        <fullName evidence="1">Uncharacterized protein</fullName>
    </submittedName>
</protein>
<evidence type="ECO:0000313" key="1">
    <source>
        <dbReference type="EMBL" id="JAH93010.1"/>
    </source>
</evidence>
<dbReference type="AlphaFoldDB" id="A0A0E9WTX8"/>